<dbReference type="Gene3D" id="1.10.443.10">
    <property type="entry name" value="Intergrase catalytic core"/>
    <property type="match status" value="1"/>
</dbReference>
<dbReference type="InterPro" id="IPR010998">
    <property type="entry name" value="Integrase_recombinase_N"/>
</dbReference>
<dbReference type="InterPro" id="IPR011010">
    <property type="entry name" value="DNA_brk_join_enz"/>
</dbReference>
<keyword evidence="3" id="KW-0233">DNA recombination</keyword>
<dbReference type="SUPFAM" id="SSF56349">
    <property type="entry name" value="DNA breaking-rejoining enzymes"/>
    <property type="match status" value="1"/>
</dbReference>
<dbReference type="GO" id="GO:0015074">
    <property type="term" value="P:DNA integration"/>
    <property type="evidence" value="ECO:0007669"/>
    <property type="project" value="InterPro"/>
</dbReference>
<organism evidence="5 6">
    <name type="scientific">Sphaerisporangium melleum</name>
    <dbReference type="NCBI Taxonomy" id="321316"/>
    <lineage>
        <taxon>Bacteria</taxon>
        <taxon>Bacillati</taxon>
        <taxon>Actinomycetota</taxon>
        <taxon>Actinomycetes</taxon>
        <taxon>Streptosporangiales</taxon>
        <taxon>Streptosporangiaceae</taxon>
        <taxon>Sphaerisporangium</taxon>
    </lineage>
</organism>
<dbReference type="InterPro" id="IPR002104">
    <property type="entry name" value="Integrase_catalytic"/>
</dbReference>
<evidence type="ECO:0000256" key="2">
    <source>
        <dbReference type="ARBA" id="ARBA00023125"/>
    </source>
</evidence>
<dbReference type="Proteomes" id="UP000645217">
    <property type="component" value="Unassembled WGS sequence"/>
</dbReference>
<dbReference type="AlphaFoldDB" id="A0A917R099"/>
<evidence type="ECO:0000256" key="1">
    <source>
        <dbReference type="ARBA" id="ARBA00008857"/>
    </source>
</evidence>
<dbReference type="InterPro" id="IPR050090">
    <property type="entry name" value="Tyrosine_recombinase_XerCD"/>
</dbReference>
<evidence type="ECO:0000313" key="6">
    <source>
        <dbReference type="Proteomes" id="UP000645217"/>
    </source>
</evidence>
<dbReference type="PROSITE" id="PS51898">
    <property type="entry name" value="TYR_RECOMBINASE"/>
    <property type="match status" value="1"/>
</dbReference>
<keyword evidence="6" id="KW-1185">Reference proteome</keyword>
<dbReference type="PANTHER" id="PTHR30349:SF64">
    <property type="entry name" value="PROPHAGE INTEGRASE INTD-RELATED"/>
    <property type="match status" value="1"/>
</dbReference>
<accession>A0A917R099</accession>
<proteinExistence type="inferred from homology"/>
<reference evidence="5" key="2">
    <citation type="submission" date="2020-09" db="EMBL/GenBank/DDBJ databases">
        <authorList>
            <person name="Sun Q."/>
            <person name="Ohkuma M."/>
        </authorList>
    </citation>
    <scope>NUCLEOTIDE SEQUENCE</scope>
    <source>
        <strain evidence="5">JCM 13064</strain>
    </source>
</reference>
<dbReference type="Pfam" id="PF00589">
    <property type="entry name" value="Phage_integrase"/>
    <property type="match status" value="1"/>
</dbReference>
<dbReference type="InterPro" id="IPR013762">
    <property type="entry name" value="Integrase-like_cat_sf"/>
</dbReference>
<keyword evidence="2" id="KW-0238">DNA-binding</keyword>
<gene>
    <name evidence="5" type="ORF">GCM10007964_22140</name>
</gene>
<dbReference type="Gene3D" id="1.10.150.130">
    <property type="match status" value="1"/>
</dbReference>
<evidence type="ECO:0000313" key="5">
    <source>
        <dbReference type="EMBL" id="GGK79099.1"/>
    </source>
</evidence>
<evidence type="ECO:0000256" key="3">
    <source>
        <dbReference type="ARBA" id="ARBA00023172"/>
    </source>
</evidence>
<dbReference type="RefSeq" id="WP_189162878.1">
    <property type="nucleotide sequence ID" value="NZ_BMNT01000010.1"/>
</dbReference>
<sequence>MDNITYSVRFWKTKTYKGAKVTTHTVRWVVGGREWKEPFRNLAQAESFRARLMTAAREGEAFNLRTGRPISWKREESALSWYAFTLAYVDSKWPYASPNHRRGIAEALTDGTEALLIGEAGAPSRDLRRAALRWAYSTRIRDNVLPPADLIHVIRWLEQQTVQVAAFTEPGKGATLARAVLDRVSRTKEGELAAPNTANRKRMVLNNAMEHAREMGLLPANPLKAVKWTKPRTLTTVDPRTVINIEQARRLLTAVRRHGERGARMQAFFGCMYYAALRPEKAVDLRREHLVSLPDDGWGELRLTNAEPRAGSRWTNNGQPRERRALKHRADGETRPVPIHPELVTLLRAHLKEFGTGPEGRVFIGPRGGLMTDRAYLKVFHEAREHAFTPEEATSALTDVPYSLRHAAVSTWLNAGVPAPQVAEWAGHSVDVLLRVYAKCVHGQQSDAMRRIWDATRP</sequence>
<comment type="caution">
    <text evidence="5">The sequence shown here is derived from an EMBL/GenBank/DDBJ whole genome shotgun (WGS) entry which is preliminary data.</text>
</comment>
<dbReference type="GO" id="GO:0003677">
    <property type="term" value="F:DNA binding"/>
    <property type="evidence" value="ECO:0007669"/>
    <property type="project" value="UniProtKB-KW"/>
</dbReference>
<reference evidence="5" key="1">
    <citation type="journal article" date="2014" name="Int. J. Syst. Evol. Microbiol.">
        <title>Complete genome sequence of Corynebacterium casei LMG S-19264T (=DSM 44701T), isolated from a smear-ripened cheese.</title>
        <authorList>
            <consortium name="US DOE Joint Genome Institute (JGI-PGF)"/>
            <person name="Walter F."/>
            <person name="Albersmeier A."/>
            <person name="Kalinowski J."/>
            <person name="Ruckert C."/>
        </authorList>
    </citation>
    <scope>NUCLEOTIDE SEQUENCE</scope>
    <source>
        <strain evidence="5">JCM 13064</strain>
    </source>
</reference>
<name>A0A917R099_9ACTN</name>
<feature type="domain" description="Tyr recombinase" evidence="4">
    <location>
        <begin position="238"/>
        <end position="454"/>
    </location>
</feature>
<protein>
    <submittedName>
        <fullName evidence="5">Integrase</fullName>
    </submittedName>
</protein>
<dbReference type="EMBL" id="BMNT01000010">
    <property type="protein sequence ID" value="GGK79099.1"/>
    <property type="molecule type" value="Genomic_DNA"/>
</dbReference>
<dbReference type="GO" id="GO:0006310">
    <property type="term" value="P:DNA recombination"/>
    <property type="evidence" value="ECO:0007669"/>
    <property type="project" value="UniProtKB-KW"/>
</dbReference>
<dbReference type="PANTHER" id="PTHR30349">
    <property type="entry name" value="PHAGE INTEGRASE-RELATED"/>
    <property type="match status" value="1"/>
</dbReference>
<comment type="similarity">
    <text evidence="1">Belongs to the 'phage' integrase family.</text>
</comment>
<evidence type="ECO:0000259" key="4">
    <source>
        <dbReference type="PROSITE" id="PS51898"/>
    </source>
</evidence>